<sequence>MEKNRKRDEKVVTACLQLLNPSKEQTGDARDMHARMYGWGSTAKLLDSCAAMIRGEWKRNDRRERTELERTLRGSGGQFEFSSDRSSVRRTDWRTFLSSERDQICATVLFGDPCKGRFKKVNPCPLAHNPASFLPREHKDSYCELHYRHILFPWFACPYRHYCHKAHSKEELRPDLQDTLPEPTVASLCQALGLQMVGGRPVLPRPIRNRDSKQHPVPCKRAILLGPGKCRRDPCPCAHHPEEISQSFREEMEAQTVFCERATDKKSQQWPFGCPYGKDHCRLPHTDNPDDPEIKYFRTMAQTIRSGSTANMRNILFTCFDRTHTKLRFSHVAGLLKIAINANKPEAGKVLLERLATGTGVGGEQVDRDNLMLEYALLMKGNMFEQCLRWCELNETREFPCLMSFFDHLVHKGVHKNIIKLEFVHDVAIRSFNRPLLYPGVPRGDWARLFLFRDAIRKEAEETAELRESIAAAGGAEEYVDQVLMNQLHAVVSEAAKEAVERTDHPLNRLPRTPLEILQRIYLEAAHIDSEKAFHRELHWICQKTGAYPELVSPFLHWAYWDKPTVMFEVAAIQSQLDRRPHAPQAIPSFQHLIEDEAGWEDLWESGEGKKKKKDRQQKKEEKKKPEIFGEWRGFNPKKLDPLPFTPQVRACALSLVLTSPSFSQGTVRILVKTLRASPLLPLQPCLGGGRFKRSAIFSAQTYDVVLYLLEWSGKAEEDLQDEEIKDDNGSTLLHVACAWTPEGVKPDRFRTPQGKKELHHGMLLLRKFSVPMIRMMMYEMNAQKHNPRDVAIRKGNKDAQLLLEFFHENPSAGFAQAIAKIQKGVRPAVL</sequence>
<reference evidence="2" key="1">
    <citation type="submission" date="2014-11" db="EMBL/GenBank/DDBJ databases">
        <authorList>
            <person name="Otto D Thomas"/>
            <person name="Naeem Raeece"/>
        </authorList>
    </citation>
    <scope>NUCLEOTIDE SEQUENCE</scope>
</reference>
<accession>A0A0G4HL70</accession>
<name>A0A0G4HL70_9ALVE</name>
<proteinExistence type="predicted"/>
<dbReference type="AlphaFoldDB" id="A0A0G4HL70"/>
<organism evidence="2">
    <name type="scientific">Chromera velia CCMP2878</name>
    <dbReference type="NCBI Taxonomy" id="1169474"/>
    <lineage>
        <taxon>Eukaryota</taxon>
        <taxon>Sar</taxon>
        <taxon>Alveolata</taxon>
        <taxon>Colpodellida</taxon>
        <taxon>Chromeraceae</taxon>
        <taxon>Chromera</taxon>
    </lineage>
</organism>
<gene>
    <name evidence="2" type="ORF">Cvel_28672</name>
</gene>
<dbReference type="PhylomeDB" id="A0A0G4HL70"/>
<dbReference type="VEuPathDB" id="CryptoDB:Cvel_28672"/>
<feature type="region of interest" description="Disordered" evidence="1">
    <location>
        <begin position="605"/>
        <end position="627"/>
    </location>
</feature>
<protein>
    <submittedName>
        <fullName evidence="2">Uncharacterized protein</fullName>
    </submittedName>
</protein>
<feature type="compositionally biased region" description="Basic and acidic residues" evidence="1">
    <location>
        <begin position="618"/>
        <end position="627"/>
    </location>
</feature>
<evidence type="ECO:0000313" key="2">
    <source>
        <dbReference type="EMBL" id="CEM44863.1"/>
    </source>
</evidence>
<dbReference type="EMBL" id="CDMZ01003038">
    <property type="protein sequence ID" value="CEM44863.1"/>
    <property type="molecule type" value="Genomic_DNA"/>
</dbReference>
<evidence type="ECO:0000256" key="1">
    <source>
        <dbReference type="SAM" id="MobiDB-lite"/>
    </source>
</evidence>